<organism evidence="2">
    <name type="scientific">Schistosoma japonicum</name>
    <name type="common">Blood fluke</name>
    <dbReference type="NCBI Taxonomy" id="6182"/>
    <lineage>
        <taxon>Eukaryota</taxon>
        <taxon>Metazoa</taxon>
        <taxon>Spiralia</taxon>
        <taxon>Lophotrochozoa</taxon>
        <taxon>Platyhelminthes</taxon>
        <taxon>Trematoda</taxon>
        <taxon>Digenea</taxon>
        <taxon>Strigeidida</taxon>
        <taxon>Schistosomatoidea</taxon>
        <taxon>Schistosomatidae</taxon>
        <taxon>Schistosoma</taxon>
    </lineage>
</organism>
<reference evidence="2" key="1">
    <citation type="submission" date="2004-11" db="EMBL/GenBank/DDBJ databases">
        <title>The full-length cDNA sequences of Schistosoma japonicum genes.</title>
        <authorList>
            <person name="Han Z."/>
        </authorList>
    </citation>
    <scope>NUCLEOTIDE SEQUENCE</scope>
</reference>
<evidence type="ECO:0000313" key="2">
    <source>
        <dbReference type="EMBL" id="AAW26156.1"/>
    </source>
</evidence>
<feature type="region of interest" description="Disordered" evidence="1">
    <location>
        <begin position="14"/>
        <end position="57"/>
    </location>
</feature>
<dbReference type="EMBL" id="AY814424">
    <property type="protein sequence ID" value="AAW26156.1"/>
    <property type="molecule type" value="mRNA"/>
</dbReference>
<name>Q5DDF0_SCHJA</name>
<protein>
    <submittedName>
        <fullName evidence="2">SJCHGC03390 protein</fullName>
    </submittedName>
</protein>
<feature type="compositionally biased region" description="Polar residues" evidence="1">
    <location>
        <begin position="88"/>
        <end position="101"/>
    </location>
</feature>
<accession>Q5DDF0</accession>
<evidence type="ECO:0000256" key="1">
    <source>
        <dbReference type="SAM" id="MobiDB-lite"/>
    </source>
</evidence>
<feature type="region of interest" description="Disordered" evidence="1">
    <location>
        <begin position="72"/>
        <end position="101"/>
    </location>
</feature>
<proteinExistence type="evidence at transcript level"/>
<reference evidence="2" key="2">
    <citation type="journal article" date="2006" name="PLoS Pathog.">
        <title>New perspectives on host-parasite interplay by comparative transcriptomic and proteomic analyses of Schistosoma japonicum.</title>
        <authorList>
            <person name="Liu F."/>
            <person name="Lu J."/>
            <person name="Hu W."/>
            <person name="Wang S.Y."/>
            <person name="Cui S.J."/>
            <person name="Chi M."/>
            <person name="Yan Q."/>
            <person name="Wang X.R."/>
            <person name="Song H.D."/>
            <person name="Xu X.N."/>
            <person name="Wang J.J."/>
            <person name="Zhang X.L."/>
            <person name="Zhang X."/>
            <person name="Wang Z.Q."/>
            <person name="Xue C.L."/>
            <person name="Brindley P.J."/>
            <person name="McManus D.P."/>
            <person name="Yang P.Y."/>
            <person name="Feng Z."/>
            <person name="Chen Z."/>
            <person name="Han Z.G."/>
        </authorList>
    </citation>
    <scope>NUCLEOTIDE SEQUENCE</scope>
</reference>
<dbReference type="AlphaFoldDB" id="Q5DDF0"/>
<feature type="compositionally biased region" description="Polar residues" evidence="1">
    <location>
        <begin position="23"/>
        <end position="57"/>
    </location>
</feature>
<sequence length="101" mass="11475">MAIIRDPWTMNNLTPELNPFQPKISTNTENSSIKDQMKIDNTQIESNDSVMTSSTNTRTIRGQRDLHASGFSLSGAQIDDDRPIRSGIRTQQQNETRNPLW</sequence>